<dbReference type="InterPro" id="IPR050572">
    <property type="entry name" value="Fe-S_Ferredoxin"/>
</dbReference>
<keyword evidence="4" id="KW-0411">Iron-sulfur</keyword>
<gene>
    <name evidence="6" type="ORF">FYJ85_13315</name>
</gene>
<dbReference type="GO" id="GO:0046872">
    <property type="term" value="F:metal ion binding"/>
    <property type="evidence" value="ECO:0007669"/>
    <property type="project" value="UniProtKB-KW"/>
</dbReference>
<proteinExistence type="predicted"/>
<dbReference type="PROSITE" id="PS00198">
    <property type="entry name" value="4FE4S_FER_1"/>
    <property type="match status" value="2"/>
</dbReference>
<protein>
    <submittedName>
        <fullName evidence="6">DUF362 domain-containing protein</fullName>
    </submittedName>
</protein>
<dbReference type="EMBL" id="VUNS01000014">
    <property type="protein sequence ID" value="MST98019.1"/>
    <property type="molecule type" value="Genomic_DNA"/>
</dbReference>
<dbReference type="InterPro" id="IPR007160">
    <property type="entry name" value="DUF362"/>
</dbReference>
<evidence type="ECO:0000256" key="3">
    <source>
        <dbReference type="ARBA" id="ARBA00023004"/>
    </source>
</evidence>
<feature type="domain" description="4Fe-4S ferredoxin-type" evidence="5">
    <location>
        <begin position="181"/>
        <end position="210"/>
    </location>
</feature>
<evidence type="ECO:0000259" key="5">
    <source>
        <dbReference type="PROSITE" id="PS51379"/>
    </source>
</evidence>
<dbReference type="Proteomes" id="UP000435649">
    <property type="component" value="Unassembled WGS sequence"/>
</dbReference>
<keyword evidence="1" id="KW-0004">4Fe-4S</keyword>
<dbReference type="PANTHER" id="PTHR43687:SF1">
    <property type="entry name" value="FERREDOXIN III"/>
    <property type="match status" value="1"/>
</dbReference>
<organism evidence="6 7">
    <name type="scientific">Victivallis lenta</name>
    <dbReference type="NCBI Taxonomy" id="2606640"/>
    <lineage>
        <taxon>Bacteria</taxon>
        <taxon>Pseudomonadati</taxon>
        <taxon>Lentisphaerota</taxon>
        <taxon>Lentisphaeria</taxon>
        <taxon>Victivallales</taxon>
        <taxon>Victivallaceae</taxon>
        <taxon>Victivallis</taxon>
    </lineage>
</organism>
<sequence>MSARLLFAAFAPKTLEPANSIGNKFQRLLEKLDLPSAVGNRTVAVKMHLGGGGGFSTIHPFFVRKLIQAVRKAGAREVFVTDLRRDISGAIDRGYTEEVFGCRIVPVCGEDERDFKTFPVEPPFHGMDRIELSGAILKADVLLDFSHVKGHGVCGFGGASKNLSMGAVTDKMRQMLHGLEGGLVWKEEKCSHCGSCIANCPNGAMKFDENGRLDVFYHNCKFCQHCVLICPEQAITMTAGGYLDFQKGMAMTSAKLLEQFPENRRLFINMLMDTTIFCDCWSMTTPRLIPDIGILAGRDIVAVEQATLDLINREELIPKSLPEGWDLLEDRSLHLFERIHHKDPYAVVRYLEELGCGTADYALEEIE</sequence>
<dbReference type="Pfam" id="PF04015">
    <property type="entry name" value="DUF362"/>
    <property type="match status" value="1"/>
</dbReference>
<evidence type="ECO:0000256" key="4">
    <source>
        <dbReference type="ARBA" id="ARBA00023014"/>
    </source>
</evidence>
<accession>A0A844G6T2</accession>
<dbReference type="RefSeq" id="WP_154419155.1">
    <property type="nucleotide sequence ID" value="NZ_VUNS01000014.1"/>
</dbReference>
<dbReference type="GO" id="GO:0051539">
    <property type="term" value="F:4 iron, 4 sulfur cluster binding"/>
    <property type="evidence" value="ECO:0007669"/>
    <property type="project" value="UniProtKB-KW"/>
</dbReference>
<evidence type="ECO:0000256" key="2">
    <source>
        <dbReference type="ARBA" id="ARBA00022723"/>
    </source>
</evidence>
<dbReference type="Pfam" id="PF12838">
    <property type="entry name" value="Fer4_7"/>
    <property type="match status" value="1"/>
</dbReference>
<reference evidence="6 7" key="1">
    <citation type="submission" date="2019-08" db="EMBL/GenBank/DDBJ databases">
        <title>In-depth cultivation of the pig gut microbiome towards novel bacterial diversity and tailored functional studies.</title>
        <authorList>
            <person name="Wylensek D."/>
            <person name="Hitch T.C.A."/>
            <person name="Clavel T."/>
        </authorList>
    </citation>
    <scope>NUCLEOTIDE SEQUENCE [LARGE SCALE GENOMIC DNA]</scope>
    <source>
        <strain evidence="6 7">BBE-744-WT-12</strain>
    </source>
</reference>
<dbReference type="AlphaFoldDB" id="A0A844G6T2"/>
<dbReference type="PANTHER" id="PTHR43687">
    <property type="entry name" value="ADENYLYLSULFATE REDUCTASE, BETA SUBUNIT"/>
    <property type="match status" value="1"/>
</dbReference>
<keyword evidence="7" id="KW-1185">Reference proteome</keyword>
<keyword evidence="2" id="KW-0479">Metal-binding</keyword>
<evidence type="ECO:0000313" key="6">
    <source>
        <dbReference type="EMBL" id="MST98019.1"/>
    </source>
</evidence>
<evidence type="ECO:0000256" key="1">
    <source>
        <dbReference type="ARBA" id="ARBA00022485"/>
    </source>
</evidence>
<dbReference type="InterPro" id="IPR017896">
    <property type="entry name" value="4Fe4S_Fe-S-bd"/>
</dbReference>
<keyword evidence="3" id="KW-0408">Iron</keyword>
<dbReference type="SUPFAM" id="SSF54862">
    <property type="entry name" value="4Fe-4S ferredoxins"/>
    <property type="match status" value="1"/>
</dbReference>
<dbReference type="Gene3D" id="3.30.70.20">
    <property type="match status" value="1"/>
</dbReference>
<dbReference type="InterPro" id="IPR017900">
    <property type="entry name" value="4Fe4S_Fe_S_CS"/>
</dbReference>
<feature type="domain" description="4Fe-4S ferredoxin-type" evidence="5">
    <location>
        <begin position="211"/>
        <end position="240"/>
    </location>
</feature>
<dbReference type="PROSITE" id="PS51379">
    <property type="entry name" value="4FE4S_FER_2"/>
    <property type="match status" value="2"/>
</dbReference>
<name>A0A844G6T2_9BACT</name>
<comment type="caution">
    <text evidence="6">The sequence shown here is derived from an EMBL/GenBank/DDBJ whole genome shotgun (WGS) entry which is preliminary data.</text>
</comment>
<evidence type="ECO:0000313" key="7">
    <source>
        <dbReference type="Proteomes" id="UP000435649"/>
    </source>
</evidence>